<protein>
    <submittedName>
        <fullName evidence="1">Uncharacterized protein</fullName>
    </submittedName>
</protein>
<comment type="caution">
    <text evidence="1">The sequence shown here is derived from an EMBL/GenBank/DDBJ whole genome shotgun (WGS) entry which is preliminary data.</text>
</comment>
<organism evidence="1 2">
    <name type="scientific">Xenorhabdus budapestensis</name>
    <dbReference type="NCBI Taxonomy" id="290110"/>
    <lineage>
        <taxon>Bacteria</taxon>
        <taxon>Pseudomonadati</taxon>
        <taxon>Pseudomonadota</taxon>
        <taxon>Gammaproteobacteria</taxon>
        <taxon>Enterobacterales</taxon>
        <taxon>Morganellaceae</taxon>
        <taxon>Xenorhabdus</taxon>
    </lineage>
</organism>
<reference evidence="1 2" key="1">
    <citation type="journal article" date="2017" name="Nat. Microbiol.">
        <title>Natural product diversity associated with the nematode symbionts Photorhabdus and Xenorhabdus.</title>
        <authorList>
            <person name="Tobias N.J."/>
            <person name="Wolff H."/>
            <person name="Djahanschiri B."/>
            <person name="Grundmann F."/>
            <person name="Kronenwerth M."/>
            <person name="Shi Y.M."/>
            <person name="Simonyi S."/>
            <person name="Grun P."/>
            <person name="Shapiro-Ilan D."/>
            <person name="Pidot S.J."/>
            <person name="Stinear T.P."/>
            <person name="Ebersberger I."/>
            <person name="Bode H.B."/>
        </authorList>
    </citation>
    <scope>NUCLEOTIDE SEQUENCE [LARGE SCALE GENOMIC DNA]</scope>
    <source>
        <strain evidence="1 2">DSM 16342</strain>
    </source>
</reference>
<evidence type="ECO:0000313" key="2">
    <source>
        <dbReference type="Proteomes" id="UP000225833"/>
    </source>
</evidence>
<evidence type="ECO:0000313" key="1">
    <source>
        <dbReference type="EMBL" id="PHM22603.1"/>
    </source>
</evidence>
<sequence length="81" mass="9790">MMKKNLEQYHAFITEQKLWFHQRLSENFNHTWNDNIWLTGSNGSGWLRGNGKQILRFDEIYRFKGISGRKSIAKEYCDFMK</sequence>
<accession>A0A2D0ILA8</accession>
<name>A0A2D0ILA8_XENBU</name>
<gene>
    <name evidence="1" type="ORF">Xbud_03735</name>
</gene>
<dbReference type="Proteomes" id="UP000225833">
    <property type="component" value="Unassembled WGS sequence"/>
</dbReference>
<dbReference type="EMBL" id="NIBS01000057">
    <property type="protein sequence ID" value="PHM22603.1"/>
    <property type="molecule type" value="Genomic_DNA"/>
</dbReference>
<proteinExistence type="predicted"/>
<dbReference type="AlphaFoldDB" id="A0A2D0ILA8"/>